<dbReference type="AlphaFoldDB" id="A0ABD0VZ96"/>
<dbReference type="Proteomes" id="UP001552299">
    <property type="component" value="Unassembled WGS sequence"/>
</dbReference>
<evidence type="ECO:0000256" key="1">
    <source>
        <dbReference type="SAM" id="Phobius"/>
    </source>
</evidence>
<evidence type="ECO:0008006" key="4">
    <source>
        <dbReference type="Google" id="ProtNLM"/>
    </source>
</evidence>
<keyword evidence="3" id="KW-1185">Reference proteome</keyword>
<name>A0ABD0VZ96_DENTH</name>
<proteinExistence type="predicted"/>
<evidence type="ECO:0000313" key="3">
    <source>
        <dbReference type="Proteomes" id="UP001552299"/>
    </source>
</evidence>
<keyword evidence="1" id="KW-0472">Membrane</keyword>
<accession>A0ABD0VZ96</accession>
<dbReference type="EMBL" id="JANQDX010000002">
    <property type="protein sequence ID" value="KAL0927232.1"/>
    <property type="molecule type" value="Genomic_DNA"/>
</dbReference>
<reference evidence="2 3" key="1">
    <citation type="journal article" date="2024" name="Plant Biotechnol. J.">
        <title>Dendrobium thyrsiflorum genome and its molecular insights into genes involved in important horticultural traits.</title>
        <authorList>
            <person name="Chen B."/>
            <person name="Wang J.Y."/>
            <person name="Zheng P.J."/>
            <person name="Li K.L."/>
            <person name="Liang Y.M."/>
            <person name="Chen X.F."/>
            <person name="Zhang C."/>
            <person name="Zhao X."/>
            <person name="He X."/>
            <person name="Zhang G.Q."/>
            <person name="Liu Z.J."/>
            <person name="Xu Q."/>
        </authorList>
    </citation>
    <scope>NUCLEOTIDE SEQUENCE [LARGE SCALE GENOMIC DNA]</scope>
    <source>
        <strain evidence="2">GZMU011</strain>
    </source>
</reference>
<keyword evidence="1" id="KW-0812">Transmembrane</keyword>
<keyword evidence="1" id="KW-1133">Transmembrane helix</keyword>
<comment type="caution">
    <text evidence="2">The sequence shown here is derived from an EMBL/GenBank/DDBJ whole genome shotgun (WGS) entry which is preliminary data.</text>
</comment>
<feature type="transmembrane region" description="Helical" evidence="1">
    <location>
        <begin position="29"/>
        <end position="45"/>
    </location>
</feature>
<organism evidence="2 3">
    <name type="scientific">Dendrobium thyrsiflorum</name>
    <name type="common">Pinecone-like raceme dendrobium</name>
    <name type="synonym">Orchid</name>
    <dbReference type="NCBI Taxonomy" id="117978"/>
    <lineage>
        <taxon>Eukaryota</taxon>
        <taxon>Viridiplantae</taxon>
        <taxon>Streptophyta</taxon>
        <taxon>Embryophyta</taxon>
        <taxon>Tracheophyta</taxon>
        <taxon>Spermatophyta</taxon>
        <taxon>Magnoliopsida</taxon>
        <taxon>Liliopsida</taxon>
        <taxon>Asparagales</taxon>
        <taxon>Orchidaceae</taxon>
        <taxon>Epidendroideae</taxon>
        <taxon>Malaxideae</taxon>
        <taxon>Dendrobiinae</taxon>
        <taxon>Dendrobium</taxon>
    </lineage>
</organism>
<gene>
    <name evidence="2" type="ORF">M5K25_001395</name>
</gene>
<sequence>MAVFPSLVALGFSPSWFFFQWLVRSPCGYLFWFPSLFVPVPLVVRPGSPSCPSRFPWLFVPSPLVALASSLCGFSGVVWPWPFGLLSPCFLVGSAKGGRVVWLPLFGDVWAASSHLYI</sequence>
<evidence type="ECO:0000313" key="2">
    <source>
        <dbReference type="EMBL" id="KAL0927232.1"/>
    </source>
</evidence>
<feature type="transmembrane region" description="Helical" evidence="1">
    <location>
        <begin position="57"/>
        <end position="81"/>
    </location>
</feature>
<protein>
    <recommendedName>
        <fullName evidence="4">Transmembrane protein</fullName>
    </recommendedName>
</protein>